<evidence type="ECO:0000313" key="1">
    <source>
        <dbReference type="EMBL" id="OGY85627.1"/>
    </source>
</evidence>
<name>A0A1G2BBQ3_9BACT</name>
<protein>
    <submittedName>
        <fullName evidence="1">Uncharacterized protein</fullName>
    </submittedName>
</protein>
<reference evidence="1 2" key="1">
    <citation type="journal article" date="2016" name="Nat. Commun.">
        <title>Thousands of microbial genomes shed light on interconnected biogeochemical processes in an aquifer system.</title>
        <authorList>
            <person name="Anantharaman K."/>
            <person name="Brown C.T."/>
            <person name="Hug L.A."/>
            <person name="Sharon I."/>
            <person name="Castelle C.J."/>
            <person name="Probst A.J."/>
            <person name="Thomas B.C."/>
            <person name="Singh A."/>
            <person name="Wilkins M.J."/>
            <person name="Karaoz U."/>
            <person name="Brodie E.L."/>
            <person name="Williams K.H."/>
            <person name="Hubbard S.S."/>
            <person name="Banfield J.F."/>
        </authorList>
    </citation>
    <scope>NUCLEOTIDE SEQUENCE [LARGE SCALE GENOMIC DNA]</scope>
</reference>
<evidence type="ECO:0000313" key="2">
    <source>
        <dbReference type="Proteomes" id="UP000176420"/>
    </source>
</evidence>
<proteinExistence type="predicted"/>
<sequence length="93" mass="10475">MNDRQIHVSSIDSLSEALIFSIPGNREGDDMNKGMQLFTALLNIRTSIKHWGSVAMEIAYVAAGNAEGAVYNAHQRLFRIIHYTKSCFQIFNE</sequence>
<dbReference type="AlphaFoldDB" id="A0A1G2BBQ3"/>
<dbReference type="Proteomes" id="UP000176420">
    <property type="component" value="Unassembled WGS sequence"/>
</dbReference>
<dbReference type="Gene3D" id="3.40.190.80">
    <property type="match status" value="1"/>
</dbReference>
<accession>A0A1G2BBQ3</accession>
<gene>
    <name evidence="1" type="ORF">A2319_02580</name>
</gene>
<organism evidence="1 2">
    <name type="scientific">Candidatus Kerfeldbacteria bacterium RIFOXYB2_FULL_38_14</name>
    <dbReference type="NCBI Taxonomy" id="1798547"/>
    <lineage>
        <taxon>Bacteria</taxon>
        <taxon>Candidatus Kerfeldiibacteriota</taxon>
    </lineage>
</organism>
<dbReference type="EMBL" id="MHKI01000030">
    <property type="protein sequence ID" value="OGY85627.1"/>
    <property type="molecule type" value="Genomic_DNA"/>
</dbReference>
<comment type="caution">
    <text evidence="1">The sequence shown here is derived from an EMBL/GenBank/DDBJ whole genome shotgun (WGS) entry which is preliminary data.</text>
</comment>
<dbReference type="SUPFAM" id="SSF56655">
    <property type="entry name" value="Carbohydrate phosphatase"/>
    <property type="match status" value="1"/>
</dbReference>